<dbReference type="EMBL" id="VSSQ01002145">
    <property type="protein sequence ID" value="MPM13607.1"/>
    <property type="molecule type" value="Genomic_DNA"/>
</dbReference>
<accession>A0A644XCI2</accession>
<gene>
    <name evidence="2" type="ORF">SDC9_59965</name>
</gene>
<organism evidence="2">
    <name type="scientific">bioreactor metagenome</name>
    <dbReference type="NCBI Taxonomy" id="1076179"/>
    <lineage>
        <taxon>unclassified sequences</taxon>
        <taxon>metagenomes</taxon>
        <taxon>ecological metagenomes</taxon>
    </lineage>
</organism>
<evidence type="ECO:0000313" key="2">
    <source>
        <dbReference type="EMBL" id="MPM13607.1"/>
    </source>
</evidence>
<comment type="caution">
    <text evidence="2">The sequence shown here is derived from an EMBL/GenBank/DDBJ whole genome shotgun (WGS) entry which is preliminary data.</text>
</comment>
<protein>
    <submittedName>
        <fullName evidence="2">Uncharacterized protein</fullName>
    </submittedName>
</protein>
<feature type="compositionally biased region" description="Basic and acidic residues" evidence="1">
    <location>
        <begin position="33"/>
        <end position="42"/>
    </location>
</feature>
<feature type="region of interest" description="Disordered" evidence="1">
    <location>
        <begin position="1"/>
        <end position="42"/>
    </location>
</feature>
<reference evidence="2" key="1">
    <citation type="submission" date="2019-08" db="EMBL/GenBank/DDBJ databases">
        <authorList>
            <person name="Kucharzyk K."/>
            <person name="Murdoch R.W."/>
            <person name="Higgins S."/>
            <person name="Loffler F."/>
        </authorList>
    </citation>
    <scope>NUCLEOTIDE SEQUENCE</scope>
</reference>
<evidence type="ECO:0000256" key="1">
    <source>
        <dbReference type="SAM" id="MobiDB-lite"/>
    </source>
</evidence>
<proteinExistence type="predicted"/>
<name>A0A644XCI2_9ZZZZ</name>
<feature type="compositionally biased region" description="Polar residues" evidence="1">
    <location>
        <begin position="10"/>
        <end position="20"/>
    </location>
</feature>
<dbReference type="AlphaFoldDB" id="A0A644XCI2"/>
<sequence>MEILFGSHGESYTQSENGSECVNHDGATSVDHSTGRNKSESVVEHQPFIEHVGRNEKQTQKQVLMHFETTKYRPCSYQQTGRTKLSKNQVVDFGMRFTENTVTFHYNVKR</sequence>